<comment type="caution">
    <text evidence="1">The sequence shown here is derived from an EMBL/GenBank/DDBJ whole genome shotgun (WGS) entry which is preliminary data.</text>
</comment>
<dbReference type="EMBL" id="DSEU01000060">
    <property type="protein sequence ID" value="HEM67676.1"/>
    <property type="molecule type" value="Genomic_DNA"/>
</dbReference>
<organism evidence="1">
    <name type="scientific">Ignisphaera aggregans</name>
    <dbReference type="NCBI Taxonomy" id="334771"/>
    <lineage>
        <taxon>Archaea</taxon>
        <taxon>Thermoproteota</taxon>
        <taxon>Thermoprotei</taxon>
        <taxon>Desulfurococcales</taxon>
        <taxon>Desulfurococcaceae</taxon>
        <taxon>Ignisphaera</taxon>
    </lineage>
</organism>
<proteinExistence type="predicted"/>
<dbReference type="AlphaFoldDB" id="A0A7J2U4P9"/>
<protein>
    <recommendedName>
        <fullName evidence="2">Thioredoxin family protein</fullName>
    </recommendedName>
</protein>
<accession>A0A7J2U4P9</accession>
<name>A0A7J2U4P9_9CREN</name>
<gene>
    <name evidence="1" type="ORF">ENO26_08990</name>
</gene>
<reference evidence="1" key="1">
    <citation type="journal article" date="2020" name="mSystems">
        <title>Genome- and Community-Level Interaction Insights into Carbon Utilization and Element Cycling Functions of Hydrothermarchaeota in Hydrothermal Sediment.</title>
        <authorList>
            <person name="Zhou Z."/>
            <person name="Liu Y."/>
            <person name="Xu W."/>
            <person name="Pan J."/>
            <person name="Luo Z.H."/>
            <person name="Li M."/>
        </authorList>
    </citation>
    <scope>NUCLEOTIDE SEQUENCE [LARGE SCALE GENOMIC DNA]</scope>
    <source>
        <strain evidence="1">SpSt-125</strain>
    </source>
</reference>
<evidence type="ECO:0000313" key="1">
    <source>
        <dbReference type="EMBL" id="HEM67676.1"/>
    </source>
</evidence>
<evidence type="ECO:0008006" key="2">
    <source>
        <dbReference type="Google" id="ProtNLM"/>
    </source>
</evidence>
<sequence length="137" mass="16143">MIEAILEAEVTCPRCAALYKIMRRICDELNIPFSVRYNTPNSIFYEDTTAFHTFSKEWIECFGSEEQKEKLKDVEKVLNFIQREHLNMYPVLRVRVAEGGRLQEIVIRGYDPSKEREFATNIYILLRVLKRATYGRG</sequence>